<accession>A0A7J7L153</accession>
<evidence type="ECO:0000256" key="3">
    <source>
        <dbReference type="ARBA" id="ARBA00022884"/>
    </source>
</evidence>
<dbReference type="Pfam" id="PF03813">
    <property type="entry name" value="Nrap"/>
    <property type="match status" value="1"/>
</dbReference>
<feature type="domain" description="Nrap protein" evidence="10">
    <location>
        <begin position="751"/>
        <end position="914"/>
    </location>
</feature>
<dbReference type="GO" id="GO:0006409">
    <property type="term" value="P:tRNA export from nucleus"/>
    <property type="evidence" value="ECO:0007669"/>
    <property type="project" value="TreeGrafter"/>
</dbReference>
<dbReference type="InterPro" id="IPR035368">
    <property type="entry name" value="Nrap_D3"/>
</dbReference>
<dbReference type="Pfam" id="PF17403">
    <property type="entry name" value="Nrap_D2"/>
    <property type="match status" value="1"/>
</dbReference>
<gene>
    <name evidence="12" type="ORF">GIB67_042777</name>
</gene>
<evidence type="ECO:0000313" key="12">
    <source>
        <dbReference type="EMBL" id="KAF6136292.1"/>
    </source>
</evidence>
<feature type="domain" description="Nrap protein" evidence="8">
    <location>
        <begin position="389"/>
        <end position="542"/>
    </location>
</feature>
<dbReference type="AlphaFoldDB" id="A0A7J7L153"/>
<comment type="caution">
    <text evidence="12">The sequence shown here is derived from an EMBL/GenBank/DDBJ whole genome shotgun (WGS) entry which is preliminary data.</text>
</comment>
<feature type="domain" description="Nrap protein" evidence="6">
    <location>
        <begin position="100"/>
        <end position="233"/>
    </location>
</feature>
<dbReference type="InterPro" id="IPR035370">
    <property type="entry name" value="Nrap_D5"/>
</dbReference>
<dbReference type="GO" id="GO:0032545">
    <property type="term" value="C:CURI complex"/>
    <property type="evidence" value="ECO:0007669"/>
    <property type="project" value="TreeGrafter"/>
</dbReference>
<evidence type="ECO:0000256" key="4">
    <source>
        <dbReference type="ARBA" id="ARBA00023242"/>
    </source>
</evidence>
<dbReference type="InterPro" id="IPR035082">
    <property type="entry name" value="Nrap_D1"/>
</dbReference>
<dbReference type="PANTHER" id="PTHR17972">
    <property type="entry name" value="NUCLEOLAR RNA-ASSOCIATED PROTEIN"/>
    <property type="match status" value="1"/>
</dbReference>
<dbReference type="GO" id="GO:0032040">
    <property type="term" value="C:small-subunit processome"/>
    <property type="evidence" value="ECO:0007669"/>
    <property type="project" value="TreeGrafter"/>
</dbReference>
<dbReference type="Pfam" id="PF17406">
    <property type="entry name" value="Nrap_D5"/>
    <property type="match status" value="1"/>
</dbReference>
<comment type="subcellular location">
    <subcellularLocation>
        <location evidence="1 5">Nucleus</location>
        <location evidence="1 5">Nucleolus</location>
    </subcellularLocation>
</comment>
<evidence type="ECO:0000259" key="11">
    <source>
        <dbReference type="Pfam" id="PF17407"/>
    </source>
</evidence>
<keyword evidence="13" id="KW-1185">Reference proteome</keyword>
<evidence type="ECO:0000256" key="1">
    <source>
        <dbReference type="ARBA" id="ARBA00004604"/>
    </source>
</evidence>
<evidence type="ECO:0000259" key="7">
    <source>
        <dbReference type="Pfam" id="PF17403"/>
    </source>
</evidence>
<dbReference type="EMBL" id="JACGCM010002752">
    <property type="protein sequence ID" value="KAF6136292.1"/>
    <property type="molecule type" value="Genomic_DNA"/>
</dbReference>
<dbReference type="Gene3D" id="1.10.1410.10">
    <property type="match status" value="1"/>
</dbReference>
<evidence type="ECO:0000256" key="2">
    <source>
        <dbReference type="ARBA" id="ARBA00006674"/>
    </source>
</evidence>
<dbReference type="Pfam" id="PF17404">
    <property type="entry name" value="Nrap_D3"/>
    <property type="match status" value="1"/>
</dbReference>
<dbReference type="GO" id="GO:0006364">
    <property type="term" value="P:rRNA processing"/>
    <property type="evidence" value="ECO:0007669"/>
    <property type="project" value="TreeGrafter"/>
</dbReference>
<evidence type="ECO:0000256" key="5">
    <source>
        <dbReference type="RuleBase" id="RU364032"/>
    </source>
</evidence>
<reference evidence="12 13" key="1">
    <citation type="journal article" date="2020" name="IScience">
        <title>Genome Sequencing of the Endangered Kingdonia uniflora (Circaeasteraceae, Ranunculales) Reveals Potential Mechanisms of Evolutionary Specialization.</title>
        <authorList>
            <person name="Sun Y."/>
            <person name="Deng T."/>
            <person name="Zhang A."/>
            <person name="Moore M.J."/>
            <person name="Landis J.B."/>
            <person name="Lin N."/>
            <person name="Zhang H."/>
            <person name="Zhang X."/>
            <person name="Huang J."/>
            <person name="Zhang X."/>
            <person name="Sun H."/>
            <person name="Wang H."/>
        </authorList>
    </citation>
    <scope>NUCLEOTIDE SEQUENCE [LARGE SCALE GENOMIC DNA]</scope>
    <source>
        <strain evidence="12">TB1705</strain>
        <tissue evidence="12">Leaf</tissue>
    </source>
</reference>
<dbReference type="Proteomes" id="UP000541444">
    <property type="component" value="Unassembled WGS sequence"/>
</dbReference>
<feature type="domain" description="Nrap protein" evidence="9">
    <location>
        <begin position="574"/>
        <end position="747"/>
    </location>
</feature>
<dbReference type="InterPro" id="IPR035369">
    <property type="entry name" value="Nrap_D4"/>
</dbReference>
<dbReference type="InterPro" id="IPR005554">
    <property type="entry name" value="NOL6/Upt22"/>
</dbReference>
<feature type="domain" description="Nrap protein" evidence="11">
    <location>
        <begin position="917"/>
        <end position="1025"/>
    </location>
</feature>
<evidence type="ECO:0000313" key="13">
    <source>
        <dbReference type="Proteomes" id="UP000541444"/>
    </source>
</evidence>
<dbReference type="PANTHER" id="PTHR17972:SF0">
    <property type="entry name" value="NUCLEOLAR PROTEIN 6"/>
    <property type="match status" value="1"/>
</dbReference>
<proteinExistence type="inferred from homology"/>
<evidence type="ECO:0008006" key="14">
    <source>
        <dbReference type="Google" id="ProtNLM"/>
    </source>
</evidence>
<keyword evidence="4 5" id="KW-0539">Nucleus</keyword>
<dbReference type="GO" id="GO:0034456">
    <property type="term" value="C:UTP-C complex"/>
    <property type="evidence" value="ECO:0007669"/>
    <property type="project" value="TreeGrafter"/>
</dbReference>
<evidence type="ECO:0000259" key="8">
    <source>
        <dbReference type="Pfam" id="PF17404"/>
    </source>
</evidence>
<comment type="similarity">
    <text evidence="2 5">Belongs to the NRAP family.</text>
</comment>
<dbReference type="InterPro" id="IPR035367">
    <property type="entry name" value="Nrap_D2"/>
</dbReference>
<name>A0A7J7L153_9MAGN</name>
<dbReference type="Pfam" id="PF17405">
    <property type="entry name" value="Nrap_D4"/>
    <property type="match status" value="1"/>
</dbReference>
<feature type="domain" description="Nrap protein" evidence="7">
    <location>
        <begin position="240"/>
        <end position="384"/>
    </location>
</feature>
<protein>
    <recommendedName>
        <fullName evidence="14">Nucleolar protein 6</fullName>
    </recommendedName>
</protein>
<dbReference type="InterPro" id="IPR035371">
    <property type="entry name" value="Nrap_D6"/>
</dbReference>
<dbReference type="GO" id="GO:0003723">
    <property type="term" value="F:RNA binding"/>
    <property type="evidence" value="ECO:0007669"/>
    <property type="project" value="UniProtKB-KW"/>
</dbReference>
<evidence type="ECO:0000259" key="6">
    <source>
        <dbReference type="Pfam" id="PF03813"/>
    </source>
</evidence>
<evidence type="ECO:0000259" key="10">
    <source>
        <dbReference type="Pfam" id="PF17406"/>
    </source>
</evidence>
<sequence>MEGYGAKSESMELKLKELFKEVQLNYDSITLTNFIDETVSAIRDAIDTIPEDIKVGADIAPGFVRDVGADKVEFTFKKPNSIEIGGSYSTRSIAKPCTDVDVFVRMPKECFHEKDYLNHRYHAKRCLYLCVIKKYLSTSAGIKSIEWSTFLNEARKPVLVVYPVQELGELPGFFVRLIPTAPSMFNTLKLNLTRNNVRSLNQEKSAPQATPKYNGSILEDMFLEENMEFVRNVFFGWKELAEALILIKVWARHRGFIYAHDCFNGFLFSAVMSYLATDSGGKRINKSMKAMQIFRVTLDFIATSKLWEKGIPLQPQAQRSMLKEERMQYQQSFSILLFDSSGHHNLAFRITRSGFLELQEEATLTLNCINKCSDGGFEEAFMTKVDLPAKYDHHIRMNLKGNKEVSSSGFCLDNECWRMYEEKVRCLLDQGLGDRAKFIRVNWCRSSSHWNVEEGFSKFASDLLLVGILASSPETSFRLVDVGPSADKKDEAVKYRNFWGEKAELRRFKDGTIAESTLWECEQWERHVIIKRITEYVLLRHLHLSKENIVHAADQLDFSLFHGAGDPISFSGGLFVAFATLSKQLRSLKDIPLMVSSVQPLDSAFRFTSVFPPEPHPLADVKIVGRKSQKVTSTCVQPLEVMIQARHLILEGSGNWPMDDVAVEKTKSAFLLKIGESLQKSCGVACTASEEDVDVLMSGYAFRLKILHERGLGMLKKQVGNNRIKRITSKDKELFIRGQHSSMINGLQGRYPIYGPVVRLAKRWIASHLFSTSLGDEAVELLVAHLFLKPLPFYAPGSRITGFLRFLRLLSNFDWTFSPMIIDINSDLTEKDEKEITEKFLLSRKSFEGNVQHVEPAMYLATAYDTASEAWTLASPNTVELRRIMAYSRSSADFLTNLILQDQIESHGWERLFRTPLNNYDAIILLHNDKLPFPRRLLFRSEINQGRHIAQGDSSKEFHPCILSGDKCRGSEEMKNKLMVGFDPLRCFLEDLKREFPNKFKLWYDSLGGDTIGLTWVKPSSKKRAREEESEDIQNPIDVLRSAGELGKGFMRSIYLLKSPRHNS</sequence>
<dbReference type="OrthoDB" id="10251401at2759"/>
<keyword evidence="3 5" id="KW-0694">RNA-binding</keyword>
<evidence type="ECO:0000259" key="9">
    <source>
        <dbReference type="Pfam" id="PF17405"/>
    </source>
</evidence>
<organism evidence="12 13">
    <name type="scientific">Kingdonia uniflora</name>
    <dbReference type="NCBI Taxonomy" id="39325"/>
    <lineage>
        <taxon>Eukaryota</taxon>
        <taxon>Viridiplantae</taxon>
        <taxon>Streptophyta</taxon>
        <taxon>Embryophyta</taxon>
        <taxon>Tracheophyta</taxon>
        <taxon>Spermatophyta</taxon>
        <taxon>Magnoliopsida</taxon>
        <taxon>Ranunculales</taxon>
        <taxon>Circaeasteraceae</taxon>
        <taxon>Kingdonia</taxon>
    </lineage>
</organism>
<dbReference type="Pfam" id="PF17407">
    <property type="entry name" value="Nrap_D6"/>
    <property type="match status" value="1"/>
</dbReference>